<feature type="compositionally biased region" description="Basic and acidic residues" evidence="1">
    <location>
        <begin position="1"/>
        <end position="12"/>
    </location>
</feature>
<feature type="domain" description="SURP motif" evidence="2">
    <location>
        <begin position="65"/>
        <end position="117"/>
    </location>
</feature>
<dbReference type="InterPro" id="IPR035967">
    <property type="entry name" value="SWAP/Surp_sf"/>
</dbReference>
<dbReference type="EMBL" id="UYSL01024083">
    <property type="protein sequence ID" value="VDL83053.1"/>
    <property type="molecule type" value="Genomic_DNA"/>
</dbReference>
<sequence>PEKDDRLKKVEIGFDYGTNSSKPSSDPNEAGSDDSDSEAEPFEPPQGIKLPLGLVVPENQKQNHIIERTALFVVTKGPQMEIVIKAKQRNNTEQLYNLCHNFQFGFLEFDNPLHPYYKYLSKLIREKKYTPNLSKHAKKNGREQATSSPARNDNTKKSNSLTALASRKYRIRKVVDLLSENRKIL</sequence>
<evidence type="ECO:0000256" key="1">
    <source>
        <dbReference type="SAM" id="MobiDB-lite"/>
    </source>
</evidence>
<dbReference type="GO" id="GO:0000395">
    <property type="term" value="P:mRNA 5'-splice site recognition"/>
    <property type="evidence" value="ECO:0007669"/>
    <property type="project" value="TreeGrafter"/>
</dbReference>
<reference evidence="3 4" key="2">
    <citation type="submission" date="2018-11" db="EMBL/GenBank/DDBJ databases">
        <authorList>
            <consortium name="Pathogen Informatics"/>
        </authorList>
    </citation>
    <scope>NUCLEOTIDE SEQUENCE [LARGE SCALE GENOMIC DNA]</scope>
</reference>
<feature type="region of interest" description="Disordered" evidence="1">
    <location>
        <begin position="131"/>
        <end position="161"/>
    </location>
</feature>
<reference evidence="5" key="1">
    <citation type="submission" date="2017-02" db="UniProtKB">
        <authorList>
            <consortium name="WormBaseParasite"/>
        </authorList>
    </citation>
    <scope>IDENTIFICATION</scope>
</reference>
<dbReference type="STRING" id="27835.A0A0N4YQ02"/>
<dbReference type="PANTHER" id="PTHR13161:SF15">
    <property type="entry name" value="SPLICING FACTOR, SUPPRESSOR OF WHITE-APRICOT HOMOLOG"/>
    <property type="match status" value="1"/>
</dbReference>
<keyword evidence="4" id="KW-1185">Reference proteome</keyword>
<feature type="region of interest" description="Disordered" evidence="1">
    <location>
        <begin position="1"/>
        <end position="48"/>
    </location>
</feature>
<evidence type="ECO:0000313" key="3">
    <source>
        <dbReference type="EMBL" id="VDL83053.1"/>
    </source>
</evidence>
<name>A0A0N4YQ02_NIPBR</name>
<feature type="compositionally biased region" description="Polar residues" evidence="1">
    <location>
        <begin position="17"/>
        <end position="27"/>
    </location>
</feature>
<protein>
    <submittedName>
        <fullName evidence="5">SURP motif domain-containing protein</fullName>
    </submittedName>
</protein>
<feature type="compositionally biased region" description="Acidic residues" evidence="1">
    <location>
        <begin position="31"/>
        <end position="41"/>
    </location>
</feature>
<gene>
    <name evidence="3" type="ORF">NBR_LOCUS19324</name>
</gene>
<organism evidence="5">
    <name type="scientific">Nippostrongylus brasiliensis</name>
    <name type="common">Rat hookworm</name>
    <dbReference type="NCBI Taxonomy" id="27835"/>
    <lineage>
        <taxon>Eukaryota</taxon>
        <taxon>Metazoa</taxon>
        <taxon>Ecdysozoa</taxon>
        <taxon>Nematoda</taxon>
        <taxon>Chromadorea</taxon>
        <taxon>Rhabditida</taxon>
        <taxon>Rhabditina</taxon>
        <taxon>Rhabditomorpha</taxon>
        <taxon>Strongyloidea</taxon>
        <taxon>Heligmosomidae</taxon>
        <taxon>Nippostrongylus</taxon>
    </lineage>
</organism>
<dbReference type="GO" id="GO:0003723">
    <property type="term" value="F:RNA binding"/>
    <property type="evidence" value="ECO:0007669"/>
    <property type="project" value="InterPro"/>
</dbReference>
<dbReference type="WBParaSite" id="NBR_0001932301-mRNA-1">
    <property type="protein sequence ID" value="NBR_0001932301-mRNA-1"/>
    <property type="gene ID" value="NBR_0001932301"/>
</dbReference>
<dbReference type="SMART" id="SM00648">
    <property type="entry name" value="SWAP"/>
    <property type="match status" value="1"/>
</dbReference>
<dbReference type="PROSITE" id="PS50128">
    <property type="entry name" value="SURP"/>
    <property type="match status" value="1"/>
</dbReference>
<accession>A0A0N4YQ02</accession>
<dbReference type="AlphaFoldDB" id="A0A0N4YQ02"/>
<feature type="compositionally biased region" description="Polar residues" evidence="1">
    <location>
        <begin position="143"/>
        <end position="161"/>
    </location>
</feature>
<evidence type="ECO:0000259" key="2">
    <source>
        <dbReference type="PROSITE" id="PS50128"/>
    </source>
</evidence>
<dbReference type="Gene3D" id="1.10.10.790">
    <property type="entry name" value="Surp module"/>
    <property type="match status" value="1"/>
</dbReference>
<evidence type="ECO:0000313" key="4">
    <source>
        <dbReference type="Proteomes" id="UP000271162"/>
    </source>
</evidence>
<dbReference type="SUPFAM" id="SSF109905">
    <property type="entry name" value="Surp module (SWAP domain)"/>
    <property type="match status" value="1"/>
</dbReference>
<evidence type="ECO:0000313" key="5">
    <source>
        <dbReference type="WBParaSite" id="NBR_0001932301-mRNA-1"/>
    </source>
</evidence>
<dbReference type="Proteomes" id="UP000271162">
    <property type="component" value="Unassembled WGS sequence"/>
</dbReference>
<dbReference type="InterPro" id="IPR000061">
    <property type="entry name" value="Surp"/>
</dbReference>
<proteinExistence type="predicted"/>
<dbReference type="PANTHER" id="PTHR13161">
    <property type="entry name" value="SPLICING FACTOR SUPPRESSOR OF WHITE APRICOT"/>
    <property type="match status" value="1"/>
</dbReference>
<dbReference type="Pfam" id="PF01805">
    <property type="entry name" value="Surp"/>
    <property type="match status" value="1"/>
</dbReference>
<dbReference type="InterPro" id="IPR040397">
    <property type="entry name" value="SWAP"/>
</dbReference>